<name>A0A2M7BCI6_9BACT</name>
<protein>
    <submittedName>
        <fullName evidence="7">Type II secretion system protein G</fullName>
    </submittedName>
</protein>
<evidence type="ECO:0000313" key="7">
    <source>
        <dbReference type="EMBL" id="PIV00760.1"/>
    </source>
</evidence>
<evidence type="ECO:0000313" key="8">
    <source>
        <dbReference type="Proteomes" id="UP000230399"/>
    </source>
</evidence>
<comment type="caution">
    <text evidence="7">The sequence shown here is derived from an EMBL/GenBank/DDBJ whole genome shotgun (WGS) entry which is preliminary data.</text>
</comment>
<reference evidence="8" key="1">
    <citation type="submission" date="2017-09" db="EMBL/GenBank/DDBJ databases">
        <title>Depth-based differentiation of microbial function through sediment-hosted aquifers and enrichment of novel symbionts in the deep terrestrial subsurface.</title>
        <authorList>
            <person name="Probst A.J."/>
            <person name="Ladd B."/>
            <person name="Jarett J.K."/>
            <person name="Geller-Mcgrath D.E."/>
            <person name="Sieber C.M.K."/>
            <person name="Emerson J.B."/>
            <person name="Anantharaman K."/>
            <person name="Thomas B.C."/>
            <person name="Malmstrom R."/>
            <person name="Stieglmeier M."/>
            <person name="Klingl A."/>
            <person name="Woyke T."/>
            <person name="Ryan C.M."/>
            <person name="Banfield J.F."/>
        </authorList>
    </citation>
    <scope>NUCLEOTIDE SEQUENCE [LARGE SCALE GENOMIC DNA]</scope>
</reference>
<dbReference type="InterPro" id="IPR045584">
    <property type="entry name" value="Pilin-like"/>
</dbReference>
<dbReference type="Proteomes" id="UP000230399">
    <property type="component" value="Unassembled WGS sequence"/>
</dbReference>
<dbReference type="PRINTS" id="PR00813">
    <property type="entry name" value="BCTERIALGSPG"/>
</dbReference>
<evidence type="ECO:0000256" key="6">
    <source>
        <dbReference type="SAM" id="Phobius"/>
    </source>
</evidence>
<dbReference type="SUPFAM" id="SSF54523">
    <property type="entry name" value="Pili subunits"/>
    <property type="match status" value="1"/>
</dbReference>
<dbReference type="AlphaFoldDB" id="A0A2M7BCI6"/>
<dbReference type="PANTHER" id="PTHR30093:SF44">
    <property type="entry name" value="TYPE II SECRETION SYSTEM CORE PROTEIN G"/>
    <property type="match status" value="1"/>
</dbReference>
<evidence type="ECO:0000256" key="2">
    <source>
        <dbReference type="ARBA" id="ARBA00022481"/>
    </source>
</evidence>
<dbReference type="NCBIfam" id="TIGR02532">
    <property type="entry name" value="IV_pilin_GFxxxE"/>
    <property type="match status" value="1"/>
</dbReference>
<evidence type="ECO:0000256" key="4">
    <source>
        <dbReference type="ARBA" id="ARBA00022989"/>
    </source>
</evidence>
<organism evidence="7 8">
    <name type="scientific">Candidatus Shapirobacteria bacterium CG03_land_8_20_14_0_80_40_19</name>
    <dbReference type="NCBI Taxonomy" id="1974880"/>
    <lineage>
        <taxon>Bacteria</taxon>
        <taxon>Candidatus Shapironibacteriota</taxon>
    </lineage>
</organism>
<keyword evidence="3 6" id="KW-0812">Transmembrane</keyword>
<dbReference type="GO" id="GO:0015628">
    <property type="term" value="P:protein secretion by the type II secretion system"/>
    <property type="evidence" value="ECO:0007669"/>
    <property type="project" value="InterPro"/>
</dbReference>
<keyword evidence="5 6" id="KW-0472">Membrane</keyword>
<dbReference type="PANTHER" id="PTHR30093">
    <property type="entry name" value="GENERAL SECRETION PATHWAY PROTEIN G"/>
    <property type="match status" value="1"/>
</dbReference>
<accession>A0A2M7BCI6</accession>
<dbReference type="EMBL" id="PEVD01000044">
    <property type="protein sequence ID" value="PIV00760.1"/>
    <property type="molecule type" value="Genomic_DNA"/>
</dbReference>
<sequence length="132" mass="14431">MKKLSAGFTLIEILVAMTIVAVLTSLSLVSLQGARKVARDGKRKADLEQIRSALEIYRSEVKAYPPSLENLVGVYMDEVPGDPVSGNSYVYNPISANSYLLCSYLETNQGPDYDSDCGGTCGSHCYYKVTNY</sequence>
<dbReference type="InterPro" id="IPR012902">
    <property type="entry name" value="N_methyl_site"/>
</dbReference>
<keyword evidence="4 6" id="KW-1133">Transmembrane helix</keyword>
<gene>
    <name evidence="7" type="ORF">COS55_03035</name>
</gene>
<dbReference type="PROSITE" id="PS00409">
    <property type="entry name" value="PROKAR_NTER_METHYL"/>
    <property type="match status" value="1"/>
</dbReference>
<comment type="subcellular location">
    <subcellularLocation>
        <location evidence="1">Membrane</location>
        <topology evidence="1">Single-pass membrane protein</topology>
    </subcellularLocation>
</comment>
<keyword evidence="2" id="KW-0488">Methylation</keyword>
<dbReference type="InterPro" id="IPR000983">
    <property type="entry name" value="Bac_GSPG_pilin"/>
</dbReference>
<dbReference type="Gene3D" id="3.30.700.10">
    <property type="entry name" value="Glycoprotein, Type 4 Pilin"/>
    <property type="match status" value="1"/>
</dbReference>
<dbReference type="GO" id="GO:0016020">
    <property type="term" value="C:membrane"/>
    <property type="evidence" value="ECO:0007669"/>
    <property type="project" value="UniProtKB-SubCell"/>
</dbReference>
<dbReference type="Pfam" id="PF07963">
    <property type="entry name" value="N_methyl"/>
    <property type="match status" value="1"/>
</dbReference>
<evidence type="ECO:0000256" key="1">
    <source>
        <dbReference type="ARBA" id="ARBA00004167"/>
    </source>
</evidence>
<proteinExistence type="predicted"/>
<dbReference type="GO" id="GO:0015627">
    <property type="term" value="C:type II protein secretion system complex"/>
    <property type="evidence" value="ECO:0007669"/>
    <property type="project" value="InterPro"/>
</dbReference>
<evidence type="ECO:0000256" key="5">
    <source>
        <dbReference type="ARBA" id="ARBA00023136"/>
    </source>
</evidence>
<feature type="transmembrane region" description="Helical" evidence="6">
    <location>
        <begin position="6"/>
        <end position="29"/>
    </location>
</feature>
<evidence type="ECO:0000256" key="3">
    <source>
        <dbReference type="ARBA" id="ARBA00022692"/>
    </source>
</evidence>